<feature type="signal peptide" evidence="8">
    <location>
        <begin position="1"/>
        <end position="30"/>
    </location>
</feature>
<dbReference type="KEGG" id="mya:MORIYA_1660"/>
<evidence type="ECO:0000256" key="3">
    <source>
        <dbReference type="ARBA" id="ARBA00022452"/>
    </source>
</evidence>
<protein>
    <submittedName>
        <fullName evidence="9">Putative long-chain fatty acid transport protein</fullName>
    </submittedName>
</protein>
<evidence type="ECO:0000256" key="5">
    <source>
        <dbReference type="ARBA" id="ARBA00022729"/>
    </source>
</evidence>
<proteinExistence type="inferred from homology"/>
<keyword evidence="6" id="KW-0472">Membrane</keyword>
<keyword evidence="10" id="KW-1185">Reference proteome</keyword>
<feature type="chain" id="PRO_5016309822" evidence="8">
    <location>
        <begin position="31"/>
        <end position="430"/>
    </location>
</feature>
<keyword evidence="5 8" id="KW-0732">Signal</keyword>
<comment type="subcellular location">
    <subcellularLocation>
        <location evidence="1">Cell outer membrane</location>
        <topology evidence="1">Multi-pass membrane protein</topology>
    </subcellularLocation>
</comment>
<gene>
    <name evidence="9" type="ORF">MORIYA_1660</name>
</gene>
<evidence type="ECO:0000256" key="7">
    <source>
        <dbReference type="ARBA" id="ARBA00023237"/>
    </source>
</evidence>
<keyword evidence="4" id="KW-0812">Transmembrane</keyword>
<evidence type="ECO:0000256" key="1">
    <source>
        <dbReference type="ARBA" id="ARBA00004571"/>
    </source>
</evidence>
<keyword evidence="7" id="KW-0998">Cell outer membrane</keyword>
<reference evidence="10" key="1">
    <citation type="submission" date="2018-05" db="EMBL/GenBank/DDBJ databases">
        <authorList>
            <person name="Cea G.-C."/>
            <person name="William W."/>
        </authorList>
    </citation>
    <scope>NUCLEOTIDE SEQUENCE [LARGE SCALE GENOMIC DNA]</scope>
    <source>
        <strain evidence="10">DB21MT 5</strain>
    </source>
</reference>
<dbReference type="GO" id="GO:0015483">
    <property type="term" value="F:long-chain fatty acid transporting porin activity"/>
    <property type="evidence" value="ECO:0007669"/>
    <property type="project" value="TreeGrafter"/>
</dbReference>
<dbReference type="PANTHER" id="PTHR35093:SF8">
    <property type="entry name" value="OUTER MEMBRANE PROTEIN NMB0088-RELATED"/>
    <property type="match status" value="1"/>
</dbReference>
<sequence length="430" mass="46969">MRTTCSRDSPIVYLSALLSLIAYSSPSTYAASYQSSTTSAIELGTAGAGNAADTTNLANIAVNPAITAAFSYPAIAIAGIFVKSEKDIHGEYYSGGDPDTLDNSGIGVNYVVPSGYFAFPINHKWSFGLATFSNYNVRNNYASEYPAGILTGQRSLFTYEINPNIAVKLTDKLYFGIGVSAIYGNYQLATNYGAQNPNNPSQIYQDFNGSGLGFRYGIGGLYKINKHHQFGLSYRTATEIETEGDFTTLAKNNDLEFQDTTTLSMAVPSELTLSGFHQLDPRLAIQYSLAWYGWDNLDYISVSHPDCPANLDFNLSQGQCLIESVTAEDSWKIAFAVSYKLSDVILLRSGASTEKATESATFAIPFDKKTNFSFGLTYYASRTLSFDIGLTYARYDTTRIKDTIGLDDFDVSTEGNSTMLGLQLNYQLID</sequence>
<dbReference type="GO" id="GO:0009279">
    <property type="term" value="C:cell outer membrane"/>
    <property type="evidence" value="ECO:0007669"/>
    <property type="project" value="UniProtKB-SubCell"/>
</dbReference>
<dbReference type="Pfam" id="PF03349">
    <property type="entry name" value="Toluene_X"/>
    <property type="match status" value="1"/>
</dbReference>
<accession>A0A330LQK8</accession>
<organism evidence="9 10">
    <name type="scientific">Moritella yayanosii</name>
    <dbReference type="NCBI Taxonomy" id="69539"/>
    <lineage>
        <taxon>Bacteria</taxon>
        <taxon>Pseudomonadati</taxon>
        <taxon>Pseudomonadota</taxon>
        <taxon>Gammaproteobacteria</taxon>
        <taxon>Alteromonadales</taxon>
        <taxon>Moritellaceae</taxon>
        <taxon>Moritella</taxon>
    </lineage>
</organism>
<comment type="similarity">
    <text evidence="2">Belongs to the OmpP1/FadL family.</text>
</comment>
<evidence type="ECO:0000256" key="2">
    <source>
        <dbReference type="ARBA" id="ARBA00008163"/>
    </source>
</evidence>
<dbReference type="AlphaFoldDB" id="A0A330LQK8"/>
<evidence type="ECO:0000256" key="6">
    <source>
        <dbReference type="ARBA" id="ARBA00023136"/>
    </source>
</evidence>
<dbReference type="Gene3D" id="2.40.160.60">
    <property type="entry name" value="Outer membrane protein transport protein (OMPP1/FadL/TodX)"/>
    <property type="match status" value="1"/>
</dbReference>
<dbReference type="PANTHER" id="PTHR35093">
    <property type="entry name" value="OUTER MEMBRANE PROTEIN NMB0088-RELATED"/>
    <property type="match status" value="1"/>
</dbReference>
<evidence type="ECO:0000313" key="10">
    <source>
        <dbReference type="Proteomes" id="UP000250163"/>
    </source>
</evidence>
<dbReference type="Proteomes" id="UP000250163">
    <property type="component" value="Chromosome MORIYA"/>
</dbReference>
<keyword evidence="3" id="KW-1134">Transmembrane beta strand</keyword>
<evidence type="ECO:0000313" key="9">
    <source>
        <dbReference type="EMBL" id="SQD78138.1"/>
    </source>
</evidence>
<dbReference type="SUPFAM" id="SSF56935">
    <property type="entry name" value="Porins"/>
    <property type="match status" value="1"/>
</dbReference>
<name>A0A330LQK8_9GAMM</name>
<dbReference type="OrthoDB" id="19849at2"/>
<evidence type="ECO:0000256" key="4">
    <source>
        <dbReference type="ARBA" id="ARBA00022692"/>
    </source>
</evidence>
<dbReference type="InterPro" id="IPR005017">
    <property type="entry name" value="OMPP1/FadL/TodX"/>
</dbReference>
<evidence type="ECO:0000256" key="8">
    <source>
        <dbReference type="SAM" id="SignalP"/>
    </source>
</evidence>
<dbReference type="RefSeq" id="WP_112714115.1">
    <property type="nucleotide sequence ID" value="NZ_LS483250.1"/>
</dbReference>
<dbReference type="EMBL" id="LS483250">
    <property type="protein sequence ID" value="SQD78138.1"/>
    <property type="molecule type" value="Genomic_DNA"/>
</dbReference>